<dbReference type="Pfam" id="PF07980">
    <property type="entry name" value="SusD_RagB"/>
    <property type="match status" value="1"/>
</dbReference>
<evidence type="ECO:0000313" key="9">
    <source>
        <dbReference type="Proteomes" id="UP000192678"/>
    </source>
</evidence>
<keyword evidence="5" id="KW-0998">Cell outer membrane</keyword>
<dbReference type="InterPro" id="IPR033985">
    <property type="entry name" value="SusD-like_N"/>
</dbReference>
<keyword evidence="9" id="KW-1185">Reference proteome</keyword>
<evidence type="ECO:0000256" key="2">
    <source>
        <dbReference type="ARBA" id="ARBA00006275"/>
    </source>
</evidence>
<name>A0A1W2CLS6_9SPHI</name>
<feature type="domain" description="SusD-like N-terminal" evidence="7">
    <location>
        <begin position="94"/>
        <end position="203"/>
    </location>
</feature>
<dbReference type="EMBL" id="FWYB01000004">
    <property type="protein sequence ID" value="SMC86141.1"/>
    <property type="molecule type" value="Genomic_DNA"/>
</dbReference>
<keyword evidence="3" id="KW-0732">Signal</keyword>
<evidence type="ECO:0000256" key="3">
    <source>
        <dbReference type="ARBA" id="ARBA00022729"/>
    </source>
</evidence>
<proteinExistence type="inferred from homology"/>
<evidence type="ECO:0000259" key="6">
    <source>
        <dbReference type="Pfam" id="PF07980"/>
    </source>
</evidence>
<evidence type="ECO:0000256" key="1">
    <source>
        <dbReference type="ARBA" id="ARBA00004442"/>
    </source>
</evidence>
<sequence length="589" mass="67382">MKRIFFVSILAVLFAACSKLDQQPKSTVGKEAVFQSEKGLELYTTSFYTLLPTYTDILRGDNMSDYVARKDVPDFIREGAYGPRQSTGWTWADLRNINYFLENNVNPSVSKEVREHYNGLARFFRAWFYFAKVKRFGDVPWINRTFEVNDPEMLKGRDSRILVMDSVLRDLDYAVKHIRIAEDGSRSMITKYIAYAFKSRVCLFEGTFRKYHTNYGLQQTAGAWLTEAATAAKVVMDETKFALYTGGPDSKPYRELFVSKTPISSEVMLANIYSDALGVYHDANWYYTSATYGDRASFTRSFINTYLNIDGTPFTGKTGYKAMAFADEVENRDKRLEQTIRTKGYNRINGGNILVSPPLFSYTYTGYQPTKWVLDDTFYDGGSMNNNIIPVFRFAEILLNYAEAKAELGMLSDADWNTTIGALRRRAGITQNTANKPTLADPYLMTEYFPGINDPSILEIRRERGIELALEGFRFYDLVRWKSGKLMEKVWNGMYVPALNTPLDLNKDGVLDVAFYKTLPNNQVPGVTYINVSETVSGRQNSMVLSEGDKGEIKWLVTIPRVWQDKFYLYPIPENDRLMNPALGQNPDW</sequence>
<dbReference type="Pfam" id="PF14322">
    <property type="entry name" value="SusD-like_3"/>
    <property type="match status" value="1"/>
</dbReference>
<comment type="similarity">
    <text evidence="2">Belongs to the SusD family.</text>
</comment>
<comment type="subcellular location">
    <subcellularLocation>
        <location evidence="1">Cell outer membrane</location>
    </subcellularLocation>
</comment>
<reference evidence="8 9" key="1">
    <citation type="submission" date="2017-04" db="EMBL/GenBank/DDBJ databases">
        <authorList>
            <person name="Afonso C.L."/>
            <person name="Miller P.J."/>
            <person name="Scott M.A."/>
            <person name="Spackman E."/>
            <person name="Goraichik I."/>
            <person name="Dimitrov K.M."/>
            <person name="Suarez D.L."/>
            <person name="Swayne D.E."/>
        </authorList>
    </citation>
    <scope>NUCLEOTIDE SEQUENCE [LARGE SCALE GENOMIC DNA]</scope>
    <source>
        <strain evidence="8 9">DSM 19625</strain>
    </source>
</reference>
<dbReference type="PROSITE" id="PS51257">
    <property type="entry name" value="PROKAR_LIPOPROTEIN"/>
    <property type="match status" value="1"/>
</dbReference>
<keyword evidence="4" id="KW-0472">Membrane</keyword>
<dbReference type="Gene3D" id="1.25.40.390">
    <property type="match status" value="1"/>
</dbReference>
<dbReference type="Proteomes" id="UP000192678">
    <property type="component" value="Unassembled WGS sequence"/>
</dbReference>
<dbReference type="SUPFAM" id="SSF48452">
    <property type="entry name" value="TPR-like"/>
    <property type="match status" value="1"/>
</dbReference>
<evidence type="ECO:0000259" key="7">
    <source>
        <dbReference type="Pfam" id="PF14322"/>
    </source>
</evidence>
<dbReference type="RefSeq" id="WP_084289174.1">
    <property type="nucleotide sequence ID" value="NZ_FWYB01000004.1"/>
</dbReference>
<evidence type="ECO:0000256" key="4">
    <source>
        <dbReference type="ARBA" id="ARBA00023136"/>
    </source>
</evidence>
<dbReference type="OrthoDB" id="5694214at2"/>
<protein>
    <submittedName>
        <fullName evidence="8">Starch-binding associating with outer membrane</fullName>
    </submittedName>
</protein>
<feature type="domain" description="RagB/SusD" evidence="6">
    <location>
        <begin position="279"/>
        <end position="589"/>
    </location>
</feature>
<organism evidence="8 9">
    <name type="scientific">Pedobacter nyackensis</name>
    <dbReference type="NCBI Taxonomy" id="475255"/>
    <lineage>
        <taxon>Bacteria</taxon>
        <taxon>Pseudomonadati</taxon>
        <taxon>Bacteroidota</taxon>
        <taxon>Sphingobacteriia</taxon>
        <taxon>Sphingobacteriales</taxon>
        <taxon>Sphingobacteriaceae</taxon>
        <taxon>Pedobacter</taxon>
    </lineage>
</organism>
<dbReference type="AlphaFoldDB" id="A0A1W2CLS6"/>
<dbReference type="InterPro" id="IPR011990">
    <property type="entry name" value="TPR-like_helical_dom_sf"/>
</dbReference>
<dbReference type="InterPro" id="IPR012944">
    <property type="entry name" value="SusD_RagB_dom"/>
</dbReference>
<gene>
    <name evidence="8" type="ORF">SAMN04488101_10455</name>
</gene>
<dbReference type="STRING" id="475255.SAMN04488101_10455"/>
<evidence type="ECO:0000313" key="8">
    <source>
        <dbReference type="EMBL" id="SMC86141.1"/>
    </source>
</evidence>
<accession>A0A1W2CLS6</accession>
<evidence type="ECO:0000256" key="5">
    <source>
        <dbReference type="ARBA" id="ARBA00023237"/>
    </source>
</evidence>
<dbReference type="GO" id="GO:0009279">
    <property type="term" value="C:cell outer membrane"/>
    <property type="evidence" value="ECO:0007669"/>
    <property type="project" value="UniProtKB-SubCell"/>
</dbReference>